<keyword evidence="2" id="KW-0472">Membrane</keyword>
<dbReference type="InterPro" id="IPR021949">
    <property type="entry name" value="DUF3566_TM"/>
</dbReference>
<reference evidence="4 5" key="1">
    <citation type="journal article" date="2019" name="Int. J. Syst. Evol. Microbiol.">
        <title>The Global Catalogue of Microorganisms (GCM) 10K type strain sequencing project: providing services to taxonomists for standard genome sequencing and annotation.</title>
        <authorList>
            <consortium name="The Broad Institute Genomics Platform"/>
            <consortium name="The Broad Institute Genome Sequencing Center for Infectious Disease"/>
            <person name="Wu L."/>
            <person name="Ma J."/>
        </authorList>
    </citation>
    <scope>NUCLEOTIDE SEQUENCE [LARGE SCALE GENOMIC DNA]</scope>
    <source>
        <strain evidence="4 5">JCM 15749</strain>
    </source>
</reference>
<dbReference type="Proteomes" id="UP001501480">
    <property type="component" value="Unassembled WGS sequence"/>
</dbReference>
<dbReference type="EMBL" id="BAAAPY010000007">
    <property type="protein sequence ID" value="GAA2080279.1"/>
    <property type="molecule type" value="Genomic_DNA"/>
</dbReference>
<organism evidence="4 5">
    <name type="scientific">Aeromicrobium halocynthiae</name>
    <dbReference type="NCBI Taxonomy" id="560557"/>
    <lineage>
        <taxon>Bacteria</taxon>
        <taxon>Bacillati</taxon>
        <taxon>Actinomycetota</taxon>
        <taxon>Actinomycetes</taxon>
        <taxon>Propionibacteriales</taxon>
        <taxon>Nocardioidaceae</taxon>
        <taxon>Aeromicrobium</taxon>
    </lineage>
</organism>
<evidence type="ECO:0000256" key="1">
    <source>
        <dbReference type="SAM" id="MobiDB-lite"/>
    </source>
</evidence>
<keyword evidence="2" id="KW-1133">Transmembrane helix</keyword>
<gene>
    <name evidence="4" type="ORF">GCM10009821_20770</name>
</gene>
<feature type="compositionally biased region" description="Low complexity" evidence="1">
    <location>
        <begin position="49"/>
        <end position="58"/>
    </location>
</feature>
<proteinExistence type="predicted"/>
<accession>A0ABN2W1M1</accession>
<dbReference type="RefSeq" id="WP_344327853.1">
    <property type="nucleotide sequence ID" value="NZ_BAAAPY010000007.1"/>
</dbReference>
<feature type="transmembrane region" description="Helical" evidence="2">
    <location>
        <begin position="151"/>
        <end position="174"/>
    </location>
</feature>
<feature type="transmembrane region" description="Helical" evidence="2">
    <location>
        <begin position="209"/>
        <end position="235"/>
    </location>
</feature>
<evidence type="ECO:0000313" key="4">
    <source>
        <dbReference type="EMBL" id="GAA2080279.1"/>
    </source>
</evidence>
<evidence type="ECO:0000256" key="2">
    <source>
        <dbReference type="SAM" id="Phobius"/>
    </source>
</evidence>
<feature type="compositionally biased region" description="Polar residues" evidence="1">
    <location>
        <begin position="1"/>
        <end position="14"/>
    </location>
</feature>
<dbReference type="Pfam" id="PF12089">
    <property type="entry name" value="DUF3566"/>
    <property type="match status" value="1"/>
</dbReference>
<name>A0ABN2W1M1_9ACTN</name>
<evidence type="ECO:0000259" key="3">
    <source>
        <dbReference type="Pfam" id="PF12089"/>
    </source>
</evidence>
<feature type="region of interest" description="Disordered" evidence="1">
    <location>
        <begin position="1"/>
        <end position="102"/>
    </location>
</feature>
<protein>
    <recommendedName>
        <fullName evidence="3">DUF3566 domain-containing protein</fullName>
    </recommendedName>
</protein>
<comment type="caution">
    <text evidence="4">The sequence shown here is derived from an EMBL/GenBank/DDBJ whole genome shotgun (WGS) entry which is preliminary data.</text>
</comment>
<feature type="domain" description="DUF3566" evidence="3">
    <location>
        <begin position="134"/>
        <end position="251"/>
    </location>
</feature>
<sequence>MTSNAKEPANSSSRGPAKSPAKGAARPASTGASPASRSSAKKEAPTSPPQKKAPATKAPQKKPAAKKAPASEPAKQPTAGTAPTRTPTAGDYAKTTQDSAESTAVIPAVQEKPKAAPTQKPAPAATSDAAAAARRARLQLVRVEPWSVTRLAFVVSVAMMIVAVVAVTIFWVVLDLAGVWDQLNGSIATVLSDGEAGFDLTDYFGLGRLVGLTLVLSAINVIVFTMMATIAAHLYNLAAQLMGGIGITFQDR</sequence>
<feature type="compositionally biased region" description="Low complexity" evidence="1">
    <location>
        <begin position="66"/>
        <end position="90"/>
    </location>
</feature>
<keyword evidence="5" id="KW-1185">Reference proteome</keyword>
<evidence type="ECO:0000313" key="5">
    <source>
        <dbReference type="Proteomes" id="UP001501480"/>
    </source>
</evidence>
<keyword evidence="2" id="KW-0812">Transmembrane</keyword>